<evidence type="ECO:0000256" key="3">
    <source>
        <dbReference type="SAM" id="SignalP"/>
    </source>
</evidence>
<dbReference type="Proteomes" id="UP000318102">
    <property type="component" value="Unassembled WGS sequence"/>
</dbReference>
<comment type="similarity">
    <text evidence="1">Belongs to the membrane fusion protein (MFP) (TC 8.A.1) family.</text>
</comment>
<keyword evidence="2" id="KW-0175">Coiled coil</keyword>
<comment type="caution">
    <text evidence="5">The sequence shown here is derived from an EMBL/GenBank/DDBJ whole genome shotgun (WGS) entry which is preliminary data.</text>
</comment>
<dbReference type="SUPFAM" id="SSF111369">
    <property type="entry name" value="HlyD-like secretion proteins"/>
    <property type="match status" value="1"/>
</dbReference>
<feature type="chain" id="PRO_5022149885" evidence="3">
    <location>
        <begin position="38"/>
        <end position="407"/>
    </location>
</feature>
<organism evidence="5 6">
    <name type="scientific">Paenibacillus agilis</name>
    <dbReference type="NCBI Taxonomy" id="3020863"/>
    <lineage>
        <taxon>Bacteria</taxon>
        <taxon>Bacillati</taxon>
        <taxon>Bacillota</taxon>
        <taxon>Bacilli</taxon>
        <taxon>Bacillales</taxon>
        <taxon>Paenibacillaceae</taxon>
        <taxon>Paenibacillus</taxon>
    </lineage>
</organism>
<evidence type="ECO:0000313" key="6">
    <source>
        <dbReference type="Proteomes" id="UP000318102"/>
    </source>
</evidence>
<dbReference type="RefSeq" id="WP_144987774.1">
    <property type="nucleotide sequence ID" value="NZ_VNJK01000001.1"/>
</dbReference>
<feature type="coiled-coil region" evidence="2">
    <location>
        <begin position="171"/>
        <end position="214"/>
    </location>
</feature>
<accession>A0A559IXR0</accession>
<dbReference type="InterPro" id="IPR058637">
    <property type="entry name" value="YknX-like_C"/>
</dbReference>
<dbReference type="EMBL" id="VNJK01000001">
    <property type="protein sequence ID" value="TVX92371.1"/>
    <property type="molecule type" value="Genomic_DNA"/>
</dbReference>
<evidence type="ECO:0000313" key="5">
    <source>
        <dbReference type="EMBL" id="TVX92371.1"/>
    </source>
</evidence>
<evidence type="ECO:0000259" key="4">
    <source>
        <dbReference type="Pfam" id="PF25989"/>
    </source>
</evidence>
<evidence type="ECO:0000256" key="2">
    <source>
        <dbReference type="SAM" id="Coils"/>
    </source>
</evidence>
<dbReference type="OrthoDB" id="1633529at2"/>
<keyword evidence="6" id="KW-1185">Reference proteome</keyword>
<keyword evidence="3" id="KW-0732">Signal</keyword>
<dbReference type="Gene3D" id="2.40.50.100">
    <property type="match status" value="1"/>
</dbReference>
<dbReference type="GO" id="GO:0015562">
    <property type="term" value="F:efflux transmembrane transporter activity"/>
    <property type="evidence" value="ECO:0007669"/>
    <property type="project" value="TreeGrafter"/>
</dbReference>
<protein>
    <submittedName>
        <fullName evidence="5">Efflux RND transporter periplasmic adaptor subunit</fullName>
    </submittedName>
</protein>
<dbReference type="GO" id="GO:1990281">
    <property type="term" value="C:efflux pump complex"/>
    <property type="evidence" value="ECO:0007669"/>
    <property type="project" value="TreeGrafter"/>
</dbReference>
<sequence length="407" mass="43978">MKMQIVRNTTSKHLMKGFFILLCAAYMAGCSTSPTPAATTSANTSIKENEPLQVKVEAVGKHSMGDPREQIAEVHASTQVEVRVESGGALVKLLKKSGEMVQAGEVIAKLESRHALIAREKAKLALKSAELSLTTTKESVDDSRLQLTNAISKVEETLKQQARDGASETEIEANKRELQASLTKLAALDRQKAVAIKEAEVETTKLELEQAEQTWNDGQIVSPANGILTDIKVAEGTNIQAGSIVGIVQMTETVKIKAHLTESAVKLVGSKKRLTFRDSNGNGADSDRTAKVVHLSDVPDAATRMYTLELEAVNRDHVLKPLSRVHLQLTTIAEETVAAVPSLSIVREGRAAYVFVLNGNKAEKREVQLGRVKGPYQEVLSGIKIGEQLVVSGQHNIEAGEVVKVVQ</sequence>
<feature type="signal peptide" evidence="3">
    <location>
        <begin position="1"/>
        <end position="37"/>
    </location>
</feature>
<dbReference type="PANTHER" id="PTHR30469">
    <property type="entry name" value="MULTIDRUG RESISTANCE PROTEIN MDTA"/>
    <property type="match status" value="1"/>
</dbReference>
<dbReference type="NCBIfam" id="TIGR01730">
    <property type="entry name" value="RND_mfp"/>
    <property type="match status" value="1"/>
</dbReference>
<dbReference type="Pfam" id="PF25989">
    <property type="entry name" value="YknX_C"/>
    <property type="match status" value="1"/>
</dbReference>
<reference evidence="5 6" key="1">
    <citation type="submission" date="2019-07" db="EMBL/GenBank/DDBJ databases">
        <authorList>
            <person name="Kim J."/>
        </authorList>
    </citation>
    <scope>NUCLEOTIDE SEQUENCE [LARGE SCALE GENOMIC DNA]</scope>
    <source>
        <strain evidence="5 6">N4</strain>
    </source>
</reference>
<gene>
    <name evidence="5" type="ORF">FPZ44_04420</name>
</gene>
<dbReference type="Gene3D" id="1.10.287.470">
    <property type="entry name" value="Helix hairpin bin"/>
    <property type="match status" value="1"/>
</dbReference>
<feature type="domain" description="YknX-like C-terminal permuted SH3-like" evidence="4">
    <location>
        <begin position="338"/>
        <end position="405"/>
    </location>
</feature>
<dbReference type="AlphaFoldDB" id="A0A559IXR0"/>
<proteinExistence type="inferred from homology"/>
<evidence type="ECO:0000256" key="1">
    <source>
        <dbReference type="ARBA" id="ARBA00009477"/>
    </source>
</evidence>
<dbReference type="Gene3D" id="2.40.30.170">
    <property type="match status" value="1"/>
</dbReference>
<dbReference type="InterPro" id="IPR006143">
    <property type="entry name" value="RND_pump_MFP"/>
</dbReference>
<name>A0A559IXR0_9BACL</name>
<dbReference type="Gene3D" id="2.40.420.20">
    <property type="match status" value="1"/>
</dbReference>